<comment type="caution">
    <text evidence="2">The sequence shown here is derived from an EMBL/GenBank/DDBJ whole genome shotgun (WGS) entry which is preliminary data.</text>
</comment>
<keyword evidence="3" id="KW-1185">Reference proteome</keyword>
<dbReference type="Gene3D" id="1.20.120.450">
    <property type="entry name" value="dinb family like domain"/>
    <property type="match status" value="1"/>
</dbReference>
<protein>
    <submittedName>
        <fullName evidence="2">DinB family protein</fullName>
    </submittedName>
</protein>
<dbReference type="Pfam" id="PF00805">
    <property type="entry name" value="Pentapeptide"/>
    <property type="match status" value="1"/>
</dbReference>
<reference evidence="3" key="1">
    <citation type="journal article" date="2019" name="Int. J. Syst. Evol. Microbiol.">
        <title>The Global Catalogue of Microorganisms (GCM) 10K type strain sequencing project: providing services to taxonomists for standard genome sequencing and annotation.</title>
        <authorList>
            <consortium name="The Broad Institute Genomics Platform"/>
            <consortium name="The Broad Institute Genome Sequencing Center for Infectious Disease"/>
            <person name="Wu L."/>
            <person name="Ma J."/>
        </authorList>
    </citation>
    <scope>NUCLEOTIDE SEQUENCE [LARGE SCALE GENOMIC DNA]</scope>
    <source>
        <strain evidence="3">CCUG 57508</strain>
    </source>
</reference>
<organism evidence="2 3">
    <name type="scientific">Terrabacter terrigena</name>
    <dbReference type="NCBI Taxonomy" id="574718"/>
    <lineage>
        <taxon>Bacteria</taxon>
        <taxon>Bacillati</taxon>
        <taxon>Actinomycetota</taxon>
        <taxon>Actinomycetes</taxon>
        <taxon>Micrococcales</taxon>
        <taxon>Intrasporangiaceae</taxon>
        <taxon>Terrabacter</taxon>
    </lineage>
</organism>
<gene>
    <name evidence="2" type="ORF">ACFQ2V_12645</name>
</gene>
<dbReference type="RefSeq" id="WP_386053056.1">
    <property type="nucleotide sequence ID" value="NZ_JBHTKH010000007.1"/>
</dbReference>
<dbReference type="Proteomes" id="UP001597046">
    <property type="component" value="Unassembled WGS sequence"/>
</dbReference>
<dbReference type="Gene3D" id="2.160.20.80">
    <property type="entry name" value="E3 ubiquitin-protein ligase SopA"/>
    <property type="match status" value="1"/>
</dbReference>
<evidence type="ECO:0000313" key="3">
    <source>
        <dbReference type="Proteomes" id="UP001597046"/>
    </source>
</evidence>
<dbReference type="Pfam" id="PF12867">
    <property type="entry name" value="DinB_2"/>
    <property type="match status" value="1"/>
</dbReference>
<dbReference type="SUPFAM" id="SSF109854">
    <property type="entry name" value="DinB/YfiT-like putative metalloenzymes"/>
    <property type="match status" value="1"/>
</dbReference>
<name>A0ABW3MWU0_9MICO</name>
<dbReference type="EMBL" id="JBHTKH010000007">
    <property type="protein sequence ID" value="MFD1055157.1"/>
    <property type="molecule type" value="Genomic_DNA"/>
</dbReference>
<evidence type="ECO:0000313" key="2">
    <source>
        <dbReference type="EMBL" id="MFD1055157.1"/>
    </source>
</evidence>
<accession>A0ABW3MWU0</accession>
<feature type="domain" description="DinB-like" evidence="1">
    <location>
        <begin position="112"/>
        <end position="255"/>
    </location>
</feature>
<dbReference type="InterPro" id="IPR034660">
    <property type="entry name" value="DinB/YfiT-like"/>
</dbReference>
<sequence>MTDETYEDRTGTRFERVRLTDASFEDVYLDGARFTDVVLRGATLRQVDLRGLRARDVWLEDVDITAEIGNLRINGIDVVPYVEAELDRLQPDRPKMRPTDADGFREAWDVVERIWGETVEHARTFTPDQLHERVDGEWSFIETLRHLVFATDAWVCRALLGDPQPWDALDLPHDEMADSPPVPRDREARPTLDEVLALRADRMAAVRRVVDGLTDEALDGTTEPVTEPGYPEPRAYAVRRILLTILNEEWLHRQYAERDLAVVSARAHGGADPEPAVGVPPR</sequence>
<dbReference type="InterPro" id="IPR024775">
    <property type="entry name" value="DinB-like"/>
</dbReference>
<dbReference type="SUPFAM" id="SSF141571">
    <property type="entry name" value="Pentapeptide repeat-like"/>
    <property type="match status" value="1"/>
</dbReference>
<dbReference type="InterPro" id="IPR001646">
    <property type="entry name" value="5peptide_repeat"/>
</dbReference>
<evidence type="ECO:0000259" key="1">
    <source>
        <dbReference type="Pfam" id="PF12867"/>
    </source>
</evidence>
<proteinExistence type="predicted"/>